<accession>A0A1U7NL09</accession>
<dbReference type="GeneID" id="78276088"/>
<dbReference type="OrthoDB" id="9816190at2"/>
<organism evidence="1 2">
    <name type="scientific">Dubosiella newyorkensis</name>
    <dbReference type="NCBI Taxonomy" id="1862672"/>
    <lineage>
        <taxon>Bacteria</taxon>
        <taxon>Bacillati</taxon>
        <taxon>Bacillota</taxon>
        <taxon>Erysipelotrichia</taxon>
        <taxon>Erysipelotrichales</taxon>
        <taxon>Erysipelotrichaceae</taxon>
        <taxon>Dubosiella</taxon>
    </lineage>
</organism>
<dbReference type="AlphaFoldDB" id="A0A1U7NL09"/>
<reference evidence="1 2" key="1">
    <citation type="submission" date="2016-11" db="EMBL/GenBank/DDBJ databases">
        <title>Description of two novel members of the family Erysipelotrichaceae: Ileibacterium lipovorans gen. nov., sp. nov. and Dubosiella newyorkensis, gen. nov., sp. nov.</title>
        <authorList>
            <person name="Cox L.M."/>
            <person name="Sohn J."/>
            <person name="Tyrrell K.L."/>
            <person name="Citron D.M."/>
            <person name="Lawson P.A."/>
            <person name="Patel N.B."/>
            <person name="Iizumi T."/>
            <person name="Perez-Perez G.I."/>
            <person name="Goldstein E.J."/>
            <person name="Blaser M.J."/>
        </authorList>
    </citation>
    <scope>NUCLEOTIDE SEQUENCE [LARGE SCALE GENOMIC DNA]</scope>
    <source>
        <strain evidence="1 2">NYU-BL-A4</strain>
    </source>
</reference>
<comment type="caution">
    <text evidence="1">The sequence shown here is derived from an EMBL/GenBank/DDBJ whole genome shotgun (WGS) entry which is preliminary data.</text>
</comment>
<dbReference type="GO" id="GO:0008705">
    <property type="term" value="F:methionine synthase activity"/>
    <property type="evidence" value="ECO:0007669"/>
    <property type="project" value="InterPro"/>
</dbReference>
<gene>
    <name evidence="1" type="ORF">BO225_09060</name>
</gene>
<dbReference type="SUPFAM" id="SSF56507">
    <property type="entry name" value="Methionine synthase activation domain-like"/>
    <property type="match status" value="1"/>
</dbReference>
<sequence>MNIQDAIRYANGDPKDVALLQEIEQTYIRLMEVCPFRIEYRILDKTSPNSFAPFSFQSKMALDLLCSSEKLVVLLCTLGYPFEQELNRYSLLDPKKALLWDACGSAYLEECLDAFEQQLKAQLAPFYLTDRFSCGYGDLPLTMQSQIVSFLEGTKRLGVFVSKSQMLFPTKSVSAFLGVSPQKQPAKIKGCSYCMLNTTCPYRKKGKSCHEANR</sequence>
<proteinExistence type="predicted"/>
<dbReference type="STRING" id="1862672.BO225_09060"/>
<dbReference type="RefSeq" id="WP_076341937.1">
    <property type="nucleotide sequence ID" value="NZ_CAJTMI010000005.1"/>
</dbReference>
<evidence type="ECO:0000313" key="1">
    <source>
        <dbReference type="EMBL" id="OLU45281.1"/>
    </source>
</evidence>
<keyword evidence="2" id="KW-1185">Reference proteome</keyword>
<dbReference type="InterPro" id="IPR037010">
    <property type="entry name" value="VitB12-dep_Met_synth_activ_sf"/>
</dbReference>
<name>A0A1U7NL09_9FIRM</name>
<evidence type="ECO:0000313" key="2">
    <source>
        <dbReference type="Proteomes" id="UP000186705"/>
    </source>
</evidence>
<dbReference type="Gene3D" id="3.40.109.40">
    <property type="match status" value="1"/>
</dbReference>
<evidence type="ECO:0008006" key="3">
    <source>
        <dbReference type="Google" id="ProtNLM"/>
    </source>
</evidence>
<protein>
    <recommendedName>
        <fullName evidence="3">Methionine synthase</fullName>
    </recommendedName>
</protein>
<dbReference type="Proteomes" id="UP000186705">
    <property type="component" value="Unassembled WGS sequence"/>
</dbReference>
<dbReference type="EMBL" id="MPKA01000087">
    <property type="protein sequence ID" value="OLU45281.1"/>
    <property type="molecule type" value="Genomic_DNA"/>
</dbReference>